<evidence type="ECO:0000259" key="1">
    <source>
        <dbReference type="PROSITE" id="PS50995"/>
    </source>
</evidence>
<dbReference type="RefSeq" id="WP_367623339.1">
    <property type="nucleotide sequence ID" value="NZ_JBFNQD010000001.1"/>
</dbReference>
<comment type="caution">
    <text evidence="2">The sequence shown here is derived from an EMBL/GenBank/DDBJ whole genome shotgun (WGS) entry which is preliminary data.</text>
</comment>
<dbReference type="Pfam" id="PF01047">
    <property type="entry name" value="MarR"/>
    <property type="match status" value="1"/>
</dbReference>
<dbReference type="PANTHER" id="PTHR33164:SF99">
    <property type="entry name" value="MARR FAMILY REGULATORY PROTEIN"/>
    <property type="match status" value="1"/>
</dbReference>
<reference evidence="2 3" key="1">
    <citation type="submission" date="2024-07" db="EMBL/GenBank/DDBJ databases">
        <title>Description of Labrys sedimenti sp. nov., isolated from a diclofenac-degrading enrichment culture.</title>
        <authorList>
            <person name="Tancsics A."/>
            <person name="Csepanyi A."/>
        </authorList>
    </citation>
    <scope>NUCLEOTIDE SEQUENCE [LARGE SCALE GENOMIC DNA]</scope>
    <source>
        <strain evidence="2 3">LMG 23578</strain>
    </source>
</reference>
<name>A0ABV3PHW8_9HYPH</name>
<dbReference type="InterPro" id="IPR036390">
    <property type="entry name" value="WH_DNA-bd_sf"/>
</dbReference>
<organism evidence="2 3">
    <name type="scientific">Labrys neptuniae</name>
    <dbReference type="NCBI Taxonomy" id="376174"/>
    <lineage>
        <taxon>Bacteria</taxon>
        <taxon>Pseudomonadati</taxon>
        <taxon>Pseudomonadota</taxon>
        <taxon>Alphaproteobacteria</taxon>
        <taxon>Hyphomicrobiales</taxon>
        <taxon>Xanthobacteraceae</taxon>
        <taxon>Labrys</taxon>
    </lineage>
</organism>
<feature type="domain" description="HTH marR-type" evidence="1">
    <location>
        <begin position="1"/>
        <end position="149"/>
    </location>
</feature>
<keyword evidence="3" id="KW-1185">Reference proteome</keyword>
<sequence>MSAEDALMTPPDRSPDPASAAWRLMFDYLMRSSPQRLESLQSRGLTPNDSRVLFTLDREEARPIGTLARQWGADPSTATWLVDRLERAGLAERSPAPGDRRVKLVRLTEKGEATRKELMEEYYRTPREVAALAPVDLAELVRIFSKLNQGVE</sequence>
<gene>
    <name evidence="2" type="ORF">ABXS05_06710</name>
</gene>
<evidence type="ECO:0000313" key="2">
    <source>
        <dbReference type="EMBL" id="MEW9305219.1"/>
    </source>
</evidence>
<dbReference type="Gene3D" id="1.10.10.10">
    <property type="entry name" value="Winged helix-like DNA-binding domain superfamily/Winged helix DNA-binding domain"/>
    <property type="match status" value="1"/>
</dbReference>
<dbReference type="InterPro" id="IPR036388">
    <property type="entry name" value="WH-like_DNA-bd_sf"/>
</dbReference>
<dbReference type="PANTHER" id="PTHR33164">
    <property type="entry name" value="TRANSCRIPTIONAL REGULATOR, MARR FAMILY"/>
    <property type="match status" value="1"/>
</dbReference>
<dbReference type="Proteomes" id="UP001555786">
    <property type="component" value="Unassembled WGS sequence"/>
</dbReference>
<dbReference type="InterPro" id="IPR039422">
    <property type="entry name" value="MarR/SlyA-like"/>
</dbReference>
<dbReference type="EMBL" id="JBFNQD010000001">
    <property type="protein sequence ID" value="MEW9305219.1"/>
    <property type="molecule type" value="Genomic_DNA"/>
</dbReference>
<proteinExistence type="predicted"/>
<dbReference type="SMART" id="SM00347">
    <property type="entry name" value="HTH_MARR"/>
    <property type="match status" value="1"/>
</dbReference>
<accession>A0ABV3PHW8</accession>
<dbReference type="SUPFAM" id="SSF46785">
    <property type="entry name" value="Winged helix' DNA-binding domain"/>
    <property type="match status" value="1"/>
</dbReference>
<dbReference type="PRINTS" id="PR00598">
    <property type="entry name" value="HTHMARR"/>
</dbReference>
<protein>
    <submittedName>
        <fullName evidence="2">MarR family transcriptional regulator</fullName>
    </submittedName>
</protein>
<evidence type="ECO:0000313" key="3">
    <source>
        <dbReference type="Proteomes" id="UP001555786"/>
    </source>
</evidence>
<dbReference type="PROSITE" id="PS50995">
    <property type="entry name" value="HTH_MARR_2"/>
    <property type="match status" value="1"/>
</dbReference>
<dbReference type="InterPro" id="IPR000835">
    <property type="entry name" value="HTH_MarR-typ"/>
</dbReference>